<name>A0A9N9FMJ6_9GLOM</name>
<dbReference type="InterPro" id="IPR008075">
    <property type="entry name" value="LIMR"/>
</dbReference>
<feature type="transmembrane region" description="Helical" evidence="2">
    <location>
        <begin position="109"/>
        <end position="131"/>
    </location>
</feature>
<keyword evidence="2" id="KW-1133">Transmembrane helix</keyword>
<keyword evidence="2" id="KW-0472">Membrane</keyword>
<proteinExistence type="inferred from homology"/>
<evidence type="ECO:0000313" key="3">
    <source>
        <dbReference type="EMBL" id="CAG8543788.1"/>
    </source>
</evidence>
<keyword evidence="2" id="KW-0812">Transmembrane</keyword>
<dbReference type="InterPro" id="IPR006876">
    <property type="entry name" value="LMBR1-like_membr_prot"/>
</dbReference>
<dbReference type="PANTHER" id="PTHR12625:SF0">
    <property type="entry name" value="PROTEIN LILIPOD"/>
    <property type="match status" value="1"/>
</dbReference>
<feature type="transmembrane region" description="Helical" evidence="2">
    <location>
        <begin position="432"/>
        <end position="453"/>
    </location>
</feature>
<comment type="caution">
    <text evidence="3">The sequence shown here is derived from an EMBL/GenBank/DDBJ whole genome shotgun (WGS) entry which is preliminary data.</text>
</comment>
<keyword evidence="4" id="KW-1185">Reference proteome</keyword>
<feature type="transmembrane region" description="Helical" evidence="2">
    <location>
        <begin position="60"/>
        <end position="89"/>
    </location>
</feature>
<organism evidence="3 4">
    <name type="scientific">Paraglomus occultum</name>
    <dbReference type="NCBI Taxonomy" id="144539"/>
    <lineage>
        <taxon>Eukaryota</taxon>
        <taxon>Fungi</taxon>
        <taxon>Fungi incertae sedis</taxon>
        <taxon>Mucoromycota</taxon>
        <taxon>Glomeromycotina</taxon>
        <taxon>Glomeromycetes</taxon>
        <taxon>Paraglomerales</taxon>
        <taxon>Paraglomeraceae</taxon>
        <taxon>Paraglomus</taxon>
    </lineage>
</organism>
<feature type="transmembrane region" description="Helical" evidence="2">
    <location>
        <begin position="331"/>
        <end position="356"/>
    </location>
</feature>
<evidence type="ECO:0000256" key="1">
    <source>
        <dbReference type="ARBA" id="ARBA00010487"/>
    </source>
</evidence>
<accession>A0A9N9FMJ6</accession>
<evidence type="ECO:0000256" key="2">
    <source>
        <dbReference type="SAM" id="Phobius"/>
    </source>
</evidence>
<dbReference type="PRINTS" id="PR01692">
    <property type="entry name" value="LIPOCALINIMR"/>
</dbReference>
<feature type="transmembrane region" description="Helical" evidence="2">
    <location>
        <begin position="22"/>
        <end position="39"/>
    </location>
</feature>
<dbReference type="OrthoDB" id="5596951at2759"/>
<comment type="similarity">
    <text evidence="1">Belongs to the LIMR family.</text>
</comment>
<dbReference type="PANTHER" id="PTHR12625">
    <property type="entry name" value="LIPOCALIN-1 INTERACTING MEMBRANE RECEPTOR LIMR"/>
    <property type="match status" value="1"/>
</dbReference>
<feature type="transmembrane region" description="Helical" evidence="2">
    <location>
        <begin position="386"/>
        <end position="411"/>
    </location>
</feature>
<dbReference type="EMBL" id="CAJVPJ010000624">
    <property type="protein sequence ID" value="CAG8543788.1"/>
    <property type="molecule type" value="Genomic_DNA"/>
</dbReference>
<protein>
    <submittedName>
        <fullName evidence="3">5207_t:CDS:1</fullName>
    </submittedName>
</protein>
<evidence type="ECO:0000313" key="4">
    <source>
        <dbReference type="Proteomes" id="UP000789572"/>
    </source>
</evidence>
<gene>
    <name evidence="3" type="ORF">POCULU_LOCUS4669</name>
</gene>
<dbReference type="Proteomes" id="UP000789572">
    <property type="component" value="Unassembled WGS sequence"/>
</dbReference>
<feature type="transmembrane region" description="Helical" evidence="2">
    <location>
        <begin position="473"/>
        <end position="497"/>
    </location>
</feature>
<dbReference type="GO" id="GO:0005886">
    <property type="term" value="C:plasma membrane"/>
    <property type="evidence" value="ECO:0007669"/>
    <property type="project" value="TreeGrafter"/>
</dbReference>
<dbReference type="GO" id="GO:0007165">
    <property type="term" value="P:signal transduction"/>
    <property type="evidence" value="ECO:0007669"/>
    <property type="project" value="TreeGrafter"/>
</dbReference>
<sequence length="528" mass="59741">MSGQPPNEAEESQWYTLVRENIIAFLLFLSPYIISYITLRRFRRRFRSNDPEENEDSIDNLIIMFLCAAGLAMAMAGFLLLPCTMAATALINLQSENLNWLDTKLLATLWNYTFIGCNVSLFALLPFAYFYSETDQRWTFFPKARETFFNMVLVDILMYGFIYVSKLMLQTDDNMLVVLNLLTSLAGSIICLNALPRGYAVIIRWIGSLRPNNKRFLNDELVQNQMDARVWEERLESINRSLMSSENNSNNHNSSRMSISAVLPSSTATSLTSSSQSLYSSLNGDLSQSSFASSEGSLLIRERILAILENLETQNRQTQVKLSQSPISRNISFFFLFLFIHITWLVLIGAMSFNLIKGILLSEDEEQQRRKLEAVLGKQTSSVLSMFGTIGTLSEMTLIFCFTIATIIGTYSMSPFAKIRPAWGKVGVQQMIANVTVLLIISSSLPAVVRVLGLTRFEHTGPYDNFHVLKNRFWIGLVFRTGMLFKCVIGLLDLYVVGSLQMVRRSMINNHAHHVNGSVNYSYANGVR</sequence>
<dbReference type="AlphaFoldDB" id="A0A9N9FMJ6"/>
<dbReference type="Pfam" id="PF04791">
    <property type="entry name" value="LMBR1"/>
    <property type="match status" value="1"/>
</dbReference>
<reference evidence="3" key="1">
    <citation type="submission" date="2021-06" db="EMBL/GenBank/DDBJ databases">
        <authorList>
            <person name="Kallberg Y."/>
            <person name="Tangrot J."/>
            <person name="Rosling A."/>
        </authorList>
    </citation>
    <scope>NUCLEOTIDE SEQUENCE</scope>
    <source>
        <strain evidence="3">IA702</strain>
    </source>
</reference>
<feature type="transmembrane region" description="Helical" evidence="2">
    <location>
        <begin position="152"/>
        <end position="169"/>
    </location>
</feature>
<dbReference type="GO" id="GO:0004888">
    <property type="term" value="F:transmembrane signaling receptor activity"/>
    <property type="evidence" value="ECO:0007669"/>
    <property type="project" value="TreeGrafter"/>
</dbReference>